<dbReference type="KEGG" id="rhs:A3Q41_01937"/>
<feature type="transmembrane region" description="Helical" evidence="1">
    <location>
        <begin position="72"/>
        <end position="95"/>
    </location>
</feature>
<sequence>MSYSGPVKFRSPAVAAVLDLVMIVLFAAIGRRSHDEATALSGLFHTAWPFVVGAAIGWIATFALYRNKFDAFLVVPTGILVWVTTVVGGMILRTATGQGTATAFIIVATISTAVLLLGWRAIARFIPSVR</sequence>
<dbReference type="Proteomes" id="UP000076038">
    <property type="component" value="Chromosome"/>
</dbReference>
<keyword evidence="1" id="KW-1133">Transmembrane helix</keyword>
<keyword evidence="3" id="KW-1185">Reference proteome</keyword>
<name>A0A143QJN0_RHOFA</name>
<dbReference type="InterPro" id="IPR021414">
    <property type="entry name" value="DUF3054"/>
</dbReference>
<evidence type="ECO:0008006" key="4">
    <source>
        <dbReference type="Google" id="ProtNLM"/>
    </source>
</evidence>
<accession>A0A143QJN0</accession>
<keyword evidence="1" id="KW-0812">Transmembrane</keyword>
<feature type="transmembrane region" description="Helical" evidence="1">
    <location>
        <begin position="42"/>
        <end position="65"/>
    </location>
</feature>
<dbReference type="EMBL" id="CP015220">
    <property type="protein sequence ID" value="AMY23240.1"/>
    <property type="molecule type" value="Genomic_DNA"/>
</dbReference>
<proteinExistence type="predicted"/>
<organism evidence="2 3">
    <name type="scientific">Rhodococcoides fascians</name>
    <name type="common">Rhodococcus fascians</name>
    <dbReference type="NCBI Taxonomy" id="1828"/>
    <lineage>
        <taxon>Bacteria</taxon>
        <taxon>Bacillati</taxon>
        <taxon>Actinomycetota</taxon>
        <taxon>Actinomycetes</taxon>
        <taxon>Mycobacteriales</taxon>
        <taxon>Nocardiaceae</taxon>
        <taxon>Rhodococcoides</taxon>
    </lineage>
</organism>
<gene>
    <name evidence="2" type="ORF">A3Q41_01937</name>
</gene>
<reference evidence="2 3" key="1">
    <citation type="journal article" date="2016" name="Genome Announc.">
        <title>Complete Genome and Plasmid Sequences for Rhodococcus fascians D188 and Draft Sequences for Rhodococcus Isolates PBTS 1 and PBTS 2.</title>
        <authorList>
            <person name="Stamler R.A."/>
            <person name="Vereecke D."/>
            <person name="Zhang Y."/>
            <person name="Schilkey F."/>
            <person name="Devitt N."/>
            <person name="Randall J.J."/>
        </authorList>
    </citation>
    <scope>NUCLEOTIDE SEQUENCE [LARGE SCALE GENOMIC DNA]</scope>
    <source>
        <strain evidence="2 3">PBTS2</strain>
    </source>
</reference>
<dbReference type="AlphaFoldDB" id="A0A143QJN0"/>
<keyword evidence="1" id="KW-0472">Membrane</keyword>
<feature type="transmembrane region" description="Helical" evidence="1">
    <location>
        <begin position="12"/>
        <end position="30"/>
    </location>
</feature>
<reference evidence="3" key="2">
    <citation type="submission" date="2016-04" db="EMBL/GenBank/DDBJ databases">
        <title>Complete Genome and Plasmid Sequences for Rhodococcus fascians D188 and Draft Sequences for Rhodococcus spp. Isolates PBTS 1 and PBTS 2.</title>
        <authorList>
            <person name="Stamer R."/>
            <person name="Vereecke D."/>
            <person name="Zhang Y."/>
            <person name="Schilkey F."/>
            <person name="Devitt N."/>
            <person name="Randall J."/>
        </authorList>
    </citation>
    <scope>NUCLEOTIDE SEQUENCE [LARGE SCALE GENOMIC DNA]</scope>
    <source>
        <strain evidence="3">PBTS2</strain>
    </source>
</reference>
<evidence type="ECO:0000256" key="1">
    <source>
        <dbReference type="SAM" id="Phobius"/>
    </source>
</evidence>
<dbReference type="PATRIC" id="fig|1653479.3.peg.1959"/>
<evidence type="ECO:0000313" key="2">
    <source>
        <dbReference type="EMBL" id="AMY23240.1"/>
    </source>
</evidence>
<evidence type="ECO:0000313" key="3">
    <source>
        <dbReference type="Proteomes" id="UP000076038"/>
    </source>
</evidence>
<dbReference type="Pfam" id="PF11255">
    <property type="entry name" value="DUF3054"/>
    <property type="match status" value="1"/>
</dbReference>
<feature type="transmembrane region" description="Helical" evidence="1">
    <location>
        <begin position="101"/>
        <end position="122"/>
    </location>
</feature>
<protein>
    <recommendedName>
        <fullName evidence="4">DUF3054 domain-containing protein</fullName>
    </recommendedName>
</protein>